<keyword evidence="3" id="KW-1185">Reference proteome</keyword>
<dbReference type="InterPro" id="IPR036188">
    <property type="entry name" value="FAD/NAD-bd_sf"/>
</dbReference>
<accession>A0A0A1DHC9</accession>
<evidence type="ECO:0000256" key="1">
    <source>
        <dbReference type="ARBA" id="ARBA00023002"/>
    </source>
</evidence>
<dbReference type="Gene3D" id="3.30.9.10">
    <property type="entry name" value="D-Amino Acid Oxidase, subunit A, domain 2"/>
    <property type="match status" value="1"/>
</dbReference>
<evidence type="ECO:0000313" key="3">
    <source>
        <dbReference type="Proteomes" id="UP000030300"/>
    </source>
</evidence>
<dbReference type="Proteomes" id="UP000030300">
    <property type="component" value="Chromosome"/>
</dbReference>
<dbReference type="PANTHER" id="PTHR13847:SF287">
    <property type="entry name" value="FAD-DEPENDENT OXIDOREDUCTASE DOMAIN-CONTAINING PROTEIN 1"/>
    <property type="match status" value="1"/>
</dbReference>
<dbReference type="AlphaFoldDB" id="A0A0A1DHC9"/>
<dbReference type="EC" id="1.5.3.1" evidence="2"/>
<dbReference type="HOGENOM" id="CLU_007884_4_1_11"/>
<dbReference type="GO" id="GO:0005737">
    <property type="term" value="C:cytoplasm"/>
    <property type="evidence" value="ECO:0007669"/>
    <property type="project" value="TreeGrafter"/>
</dbReference>
<dbReference type="eggNOG" id="COG0665">
    <property type="taxonomic scope" value="Bacteria"/>
</dbReference>
<sequence>MEHTAYDAAIIGAGVVGCSIAHALARRGYRVCVLDRSGAVGSGSTSASSANIRFNYSTWEGVALAWEAYTRWERWADHLGVVDEAGTARFVKTGGVVLDSPDQDTGRVLALFDRAGIPYERWDAATLRSRLPMLDPAHHYPPKRVEDPDFWSDPDGEVGGYWMPDNGFVDDPALAAHNLMSAARRHGAELRLRTSVTGIRRVDGAVTGVELADGVTVPARVVVNAAGPHSSVVNALAGVADDFNVGTRPMRQEVHQVAAPAGAGADRLIPLVGDLDLGTYFRGTPNGDLLIGGTEPACDPMEWLDDPDDYNHAPTKKVFDAQVFRAARRVPSLAVPNVPRGIAGVYDVSDDWIPVYDKTALRGYYVAIGTSGNQFKNAPIVGDVLAEIIGACEAGRDHDAAPVQMRLPTTGHTIDLAHYSRKRPVNQDSTFNVMG</sequence>
<protein>
    <submittedName>
        <fullName evidence="2">Sarcosine oxidase beta subunit</fullName>
        <ecNumber evidence="2">1.5.3.1</ecNumber>
    </submittedName>
</protein>
<dbReference type="STRING" id="2045.KR76_02590"/>
<dbReference type="OrthoDB" id="9806452at2"/>
<dbReference type="InterPro" id="IPR006076">
    <property type="entry name" value="FAD-dep_OxRdtase"/>
</dbReference>
<dbReference type="GO" id="GO:0008115">
    <property type="term" value="F:sarcosine oxidase activity"/>
    <property type="evidence" value="ECO:0007669"/>
    <property type="project" value="UniProtKB-EC"/>
</dbReference>
<dbReference type="GeneID" id="96607864"/>
<dbReference type="KEGG" id="psim:KR76_02590"/>
<dbReference type="EMBL" id="CP009896">
    <property type="protein sequence ID" value="AIY15923.1"/>
    <property type="molecule type" value="Genomic_DNA"/>
</dbReference>
<dbReference type="Gene3D" id="3.50.50.60">
    <property type="entry name" value="FAD/NAD(P)-binding domain"/>
    <property type="match status" value="1"/>
</dbReference>
<organism evidence="2 3">
    <name type="scientific">Nocardioides simplex</name>
    <name type="common">Arthrobacter simplex</name>
    <dbReference type="NCBI Taxonomy" id="2045"/>
    <lineage>
        <taxon>Bacteria</taxon>
        <taxon>Bacillati</taxon>
        <taxon>Actinomycetota</taxon>
        <taxon>Actinomycetes</taxon>
        <taxon>Propionibacteriales</taxon>
        <taxon>Nocardioidaceae</taxon>
        <taxon>Pimelobacter</taxon>
    </lineage>
</organism>
<dbReference type="SUPFAM" id="SSF51905">
    <property type="entry name" value="FAD/NAD(P)-binding domain"/>
    <property type="match status" value="1"/>
</dbReference>
<keyword evidence="1 2" id="KW-0560">Oxidoreductase</keyword>
<proteinExistence type="predicted"/>
<dbReference type="Pfam" id="PF01266">
    <property type="entry name" value="DAO"/>
    <property type="match status" value="1"/>
</dbReference>
<name>A0A0A1DHC9_NOCSI</name>
<dbReference type="PANTHER" id="PTHR13847">
    <property type="entry name" value="SARCOSINE DEHYDROGENASE-RELATED"/>
    <property type="match status" value="1"/>
</dbReference>
<dbReference type="RefSeq" id="WP_038676409.1">
    <property type="nucleotide sequence ID" value="NZ_BJMC01000005.1"/>
</dbReference>
<evidence type="ECO:0000313" key="2">
    <source>
        <dbReference type="EMBL" id="AIY15923.1"/>
    </source>
</evidence>
<reference evidence="2 3" key="1">
    <citation type="journal article" date="2015" name="Genome Announc.">
        <title>Complete Genome Sequence of Steroid-Transforming Nocardioides simplex VKM Ac-2033D.</title>
        <authorList>
            <person name="Shtratnikova V.Y."/>
            <person name="Schelkunov M.I."/>
            <person name="Pekov Y.A."/>
            <person name="Fokina V.V."/>
            <person name="Logacheva M.D."/>
            <person name="Sokolov S.L."/>
            <person name="Bragin E.Y."/>
            <person name="Ashapkin V.V."/>
            <person name="Donova M.V."/>
        </authorList>
    </citation>
    <scope>NUCLEOTIDE SEQUENCE [LARGE SCALE GENOMIC DNA]</scope>
    <source>
        <strain evidence="2 3">VKM Ac-2033D</strain>
    </source>
</reference>
<gene>
    <name evidence="2" type="ORF">KR76_02590</name>
</gene>